<feature type="domain" description="HTH marR-type" evidence="1">
    <location>
        <begin position="12"/>
        <end position="142"/>
    </location>
</feature>
<evidence type="ECO:0000313" key="3">
    <source>
        <dbReference type="Proteomes" id="UP000242367"/>
    </source>
</evidence>
<name>A0A2P4UGQ3_9ACTN</name>
<dbReference type="InterPro" id="IPR039422">
    <property type="entry name" value="MarR/SlyA-like"/>
</dbReference>
<gene>
    <name evidence="2" type="ORF">BTM25_28650</name>
</gene>
<dbReference type="Gene3D" id="1.10.10.10">
    <property type="entry name" value="Winged helix-like DNA-binding domain superfamily/Winged helix DNA-binding domain"/>
    <property type="match status" value="1"/>
</dbReference>
<dbReference type="GO" id="GO:0003677">
    <property type="term" value="F:DNA binding"/>
    <property type="evidence" value="ECO:0007669"/>
    <property type="project" value="UniProtKB-KW"/>
</dbReference>
<dbReference type="PROSITE" id="PS50995">
    <property type="entry name" value="HTH_MARR_2"/>
    <property type="match status" value="1"/>
</dbReference>
<organism evidence="2 3">
    <name type="scientific">Actinomadura rubteroloni</name>
    <dbReference type="NCBI Taxonomy" id="1926885"/>
    <lineage>
        <taxon>Bacteria</taxon>
        <taxon>Bacillati</taxon>
        <taxon>Actinomycetota</taxon>
        <taxon>Actinomycetes</taxon>
        <taxon>Streptosporangiales</taxon>
        <taxon>Thermomonosporaceae</taxon>
        <taxon>Actinomadura</taxon>
    </lineage>
</organism>
<dbReference type="AlphaFoldDB" id="A0A2P4UGQ3"/>
<dbReference type="InterPro" id="IPR000835">
    <property type="entry name" value="HTH_MarR-typ"/>
</dbReference>
<evidence type="ECO:0000313" key="2">
    <source>
        <dbReference type="EMBL" id="POM24237.1"/>
    </source>
</evidence>
<keyword evidence="2" id="KW-0238">DNA-binding</keyword>
<dbReference type="GO" id="GO:0006950">
    <property type="term" value="P:response to stress"/>
    <property type="evidence" value="ECO:0007669"/>
    <property type="project" value="TreeGrafter"/>
</dbReference>
<dbReference type="SMART" id="SM00347">
    <property type="entry name" value="HTH_MARR"/>
    <property type="match status" value="1"/>
</dbReference>
<proteinExistence type="predicted"/>
<protein>
    <submittedName>
        <fullName evidence="2">DNA-binding transcriptional repressor MarR</fullName>
    </submittedName>
</protein>
<dbReference type="GO" id="GO:0003700">
    <property type="term" value="F:DNA-binding transcription factor activity"/>
    <property type="evidence" value="ECO:0007669"/>
    <property type="project" value="InterPro"/>
</dbReference>
<dbReference type="Pfam" id="PF12802">
    <property type="entry name" value="MarR_2"/>
    <property type="match status" value="1"/>
</dbReference>
<dbReference type="PANTHER" id="PTHR33164:SF43">
    <property type="entry name" value="HTH-TYPE TRANSCRIPTIONAL REPRESSOR YETL"/>
    <property type="match status" value="1"/>
</dbReference>
<evidence type="ECO:0000259" key="1">
    <source>
        <dbReference type="PROSITE" id="PS50995"/>
    </source>
</evidence>
<comment type="caution">
    <text evidence="2">The sequence shown here is derived from an EMBL/GenBank/DDBJ whole genome shotgun (WGS) entry which is preliminary data.</text>
</comment>
<reference evidence="2 3" key="1">
    <citation type="journal article" date="2017" name="Chemistry">
        <title>Isolation, Biosynthesis and Chemical Modifications of Rubterolones A-F: Rare Tropolone Alkaloids from Actinomadura sp. 5-2.</title>
        <authorList>
            <person name="Guo H."/>
            <person name="Benndorf R."/>
            <person name="Leichnitz D."/>
            <person name="Klassen J.L."/>
            <person name="Vollmers J."/>
            <person name="Gorls H."/>
            <person name="Steinacker M."/>
            <person name="Weigel C."/>
            <person name="Dahse H.M."/>
            <person name="Kaster A.K."/>
            <person name="de Beer Z.W."/>
            <person name="Poulsen M."/>
            <person name="Beemelmanns C."/>
        </authorList>
    </citation>
    <scope>NUCLEOTIDE SEQUENCE [LARGE SCALE GENOMIC DNA]</scope>
    <source>
        <strain evidence="2 3">5-2</strain>
    </source>
</reference>
<dbReference type="Proteomes" id="UP000242367">
    <property type="component" value="Unassembled WGS sequence"/>
</dbReference>
<accession>A0A2P4UGQ3</accession>
<dbReference type="InterPro" id="IPR036390">
    <property type="entry name" value="WH_DNA-bd_sf"/>
</dbReference>
<sequence>MTAPQPDELDPATRAWRNLRVLFQERNDMRREVTEELGMSFFRIKALRRIAREPRTLRDLAVELATDRPYTTLLVDDLAERGLVEREPNPADRRSKIVTVTEAGRAVAARAEEILGTPPPVLRALPPEDLAALDRIAARLVGED</sequence>
<keyword evidence="3" id="KW-1185">Reference proteome</keyword>
<dbReference type="EMBL" id="MTBP01000002">
    <property type="protein sequence ID" value="POM24237.1"/>
    <property type="molecule type" value="Genomic_DNA"/>
</dbReference>
<dbReference type="PANTHER" id="PTHR33164">
    <property type="entry name" value="TRANSCRIPTIONAL REGULATOR, MARR FAMILY"/>
    <property type="match status" value="1"/>
</dbReference>
<dbReference type="RefSeq" id="WP_235828407.1">
    <property type="nucleotide sequence ID" value="NZ_MTBP01000002.1"/>
</dbReference>
<dbReference type="SUPFAM" id="SSF46785">
    <property type="entry name" value="Winged helix' DNA-binding domain"/>
    <property type="match status" value="1"/>
</dbReference>
<dbReference type="PRINTS" id="PR00598">
    <property type="entry name" value="HTHMARR"/>
</dbReference>
<dbReference type="InterPro" id="IPR036388">
    <property type="entry name" value="WH-like_DNA-bd_sf"/>
</dbReference>